<dbReference type="InterPro" id="IPR014576">
    <property type="entry name" value="Pesterase_YhaO"/>
</dbReference>
<reference evidence="3" key="2">
    <citation type="submission" date="2023-04" db="EMBL/GenBank/DDBJ databases">
        <title>'Rhodoalgimonas zhirmunskyi' gen. nov., isolated from a red alga.</title>
        <authorList>
            <person name="Nedashkovskaya O.I."/>
            <person name="Otstavnykh N.Y."/>
            <person name="Bystritskaya E.P."/>
            <person name="Balabanova L.A."/>
            <person name="Isaeva M.P."/>
        </authorList>
    </citation>
    <scope>NUCLEOTIDE SEQUENCE</scope>
    <source>
        <strain evidence="3">10Alg 79</strain>
    </source>
</reference>
<dbReference type="InterPro" id="IPR050535">
    <property type="entry name" value="DNA_Repair-Maintenance_Comp"/>
</dbReference>
<dbReference type="CDD" id="cd00840">
    <property type="entry name" value="MPP_Mre11_N"/>
    <property type="match status" value="1"/>
</dbReference>
<dbReference type="Gene3D" id="3.60.21.10">
    <property type="match status" value="1"/>
</dbReference>
<name>A0AAJ1U835_9RHOB</name>
<organism evidence="3 4">
    <name type="scientific">Rhodalgimonas zhirmunskyi</name>
    <dbReference type="NCBI Taxonomy" id="2964767"/>
    <lineage>
        <taxon>Bacteria</taxon>
        <taxon>Pseudomonadati</taxon>
        <taxon>Pseudomonadota</taxon>
        <taxon>Alphaproteobacteria</taxon>
        <taxon>Rhodobacterales</taxon>
        <taxon>Roseobacteraceae</taxon>
        <taxon>Rhodalgimonas</taxon>
    </lineage>
</organism>
<protein>
    <submittedName>
        <fullName evidence="3">DNA repair exonuclease</fullName>
    </submittedName>
</protein>
<keyword evidence="1" id="KW-0378">Hydrolase</keyword>
<keyword evidence="3" id="KW-0540">Nuclease</keyword>
<evidence type="ECO:0000313" key="4">
    <source>
        <dbReference type="Proteomes" id="UP001227162"/>
    </source>
</evidence>
<gene>
    <name evidence="3" type="ORF">NOI20_10485</name>
</gene>
<dbReference type="InterPro" id="IPR004843">
    <property type="entry name" value="Calcineurin-like_PHP"/>
</dbReference>
<dbReference type="Pfam" id="PF00149">
    <property type="entry name" value="Metallophos"/>
    <property type="match status" value="1"/>
</dbReference>
<dbReference type="InterPro" id="IPR029052">
    <property type="entry name" value="Metallo-depent_PP-like"/>
</dbReference>
<dbReference type="InterPro" id="IPR041796">
    <property type="entry name" value="Mre11_N"/>
</dbReference>
<dbReference type="PIRSF" id="PIRSF033091">
    <property type="entry name" value="Pesterase_YhaO"/>
    <property type="match status" value="1"/>
</dbReference>
<comment type="caution">
    <text evidence="3">The sequence shown here is derived from an EMBL/GenBank/DDBJ whole genome shotgun (WGS) entry which is preliminary data.</text>
</comment>
<proteinExistence type="predicted"/>
<evidence type="ECO:0000313" key="3">
    <source>
        <dbReference type="EMBL" id="MDQ2094535.1"/>
    </source>
</evidence>
<dbReference type="PANTHER" id="PTHR30337">
    <property type="entry name" value="COMPONENT OF ATP-DEPENDENT DSDNA EXONUCLEASE"/>
    <property type="match status" value="1"/>
</dbReference>
<dbReference type="EMBL" id="JANFFA010000002">
    <property type="protein sequence ID" value="MDQ2094535.1"/>
    <property type="molecule type" value="Genomic_DNA"/>
</dbReference>
<accession>A0AAJ1U835</accession>
<dbReference type="RefSeq" id="WP_317626131.1">
    <property type="nucleotide sequence ID" value="NZ_JANFFA010000002.1"/>
</dbReference>
<feature type="domain" description="Calcineurin-like phosphoesterase" evidence="2">
    <location>
        <begin position="4"/>
        <end position="199"/>
    </location>
</feature>
<dbReference type="SUPFAM" id="SSF56300">
    <property type="entry name" value="Metallo-dependent phosphatases"/>
    <property type="match status" value="1"/>
</dbReference>
<evidence type="ECO:0000259" key="2">
    <source>
        <dbReference type="Pfam" id="PF00149"/>
    </source>
</evidence>
<dbReference type="GO" id="GO:0004527">
    <property type="term" value="F:exonuclease activity"/>
    <property type="evidence" value="ECO:0007669"/>
    <property type="project" value="UniProtKB-KW"/>
</dbReference>
<dbReference type="AlphaFoldDB" id="A0AAJ1U835"/>
<evidence type="ECO:0000256" key="1">
    <source>
        <dbReference type="ARBA" id="ARBA00022801"/>
    </source>
</evidence>
<reference evidence="3" key="1">
    <citation type="submission" date="2022-07" db="EMBL/GenBank/DDBJ databases">
        <authorList>
            <person name="Otstavnykh N."/>
            <person name="Isaeva M."/>
            <person name="Bystritskaya E."/>
        </authorList>
    </citation>
    <scope>NUCLEOTIDE SEQUENCE</scope>
    <source>
        <strain evidence="3">10Alg 79</strain>
    </source>
</reference>
<dbReference type="PANTHER" id="PTHR30337:SF7">
    <property type="entry name" value="PHOSPHOESTERASE"/>
    <property type="match status" value="1"/>
</dbReference>
<keyword evidence="4" id="KW-1185">Reference proteome</keyword>
<dbReference type="Proteomes" id="UP001227162">
    <property type="component" value="Unassembled WGS sequence"/>
</dbReference>
<keyword evidence="3" id="KW-0269">Exonuclease</keyword>
<sequence length="414" mass="44698">MAFSFVHTADIHLDSPLKTLALRDESLAELVGNATRETFTRIIDLCVAEEVQALLIAGDLYDGGQTSMKTARFLAQEMLRLDAAGIPAFVVRGNHDAASRITNELTLPDSVKVFSGRAEQVETLWNDHAVAVHGISFRDPHMPDTMLDRFGPPLPGAFNIGMLHTSLGGAPGHDPYAPCSLGELQATGYDYWALGHIHQRDAYPGSTTVVMPGIPQGRDIGEAGPKSVTLVTVGDDEEVSLTERYLSVAQFERATVNCQDISDWPALIDGLKKALIAVRRESGGEQQIVRPVLVGATPLAWRIGRDVDLIREEAQVIAEQLGSLWIDKIEIALTADKTTSPGGAVGELAEIIAQGNLRPEDPTVQDEVNRLLKHLPRELRGILGDSEEQSAAALADAMQRGALDVLARLDATET</sequence>